<sequence>MIKLYYFLSVALIIFSINLSGATYTSTGDGDFYDVATWGGGLNLSDIRDGSNDFIIAAGHTVVLNDSVNINDLTINGTLIFGDEAVGEAMVVNGVFEVNGSASVSSNTATHKLYIYGGFISDGTIDFRNNSNQVVNTYLDGTYNISGTDEPLLNSLNILGGSVTLQRSLNIDGNLLVDASATFNAGANTINLAGNFTSTGNFNANTSTLNMDAGLVQSITQNVTLYDFTATGSGIVSLSGSITVTNDFTCNNSSRIVTSSNQNFEGDFTVDATGEFTANDGVVSFDGANQAITLNGAIEFDRVDAAGSGTKTIAGSLVCNDNFYIRDGVTVTDGAGQTHYLETIYFHGTGDLNFSNKIVFNRESTAYILADGGGIVDLGTAAIDFDGRFYIGNGGNPTTLQVNDDIEVLSDYIVIEDGSALTDVSTAATLKLNDGTNLYVRGADNFPGGFATYDFHENSFVRYDQDMAQTVRGNITYGHLYLRQGTKTVDGPLIINSNLYVIANNNDSIILDLVNFDHRLRGHLNDNSDDDQFSFITASGGTFYMDGVDDNQNIYCRTPRDTAYKFNNLSLQNPAPTQVKQFRIIGNDTDTHNDNMTDIVVVGDFSATNSTDNPSLALEIDFNNSIISNNADGSQGPPTYPQGSGDFELGDNVKMLVSGSDNFLRTTRSFNTNSLADSSTVRFDSPQSQTMPEITYGNVEIAGAGFCRTGSRGIGITVLGDIRRTGGSVIFKTQDGVFGAPTHKIYGDWHLRDNHVEYEVNDIVIQFLGADQQIVNSTLFPNVEFDGSGTKNIEGNLEVTGDFVIKNDITVDASNHNIDVAGNWNNNFSGQFINTNGEVTFNGDGDQTISQQVGNNSKFETIRIDKDAGKIEALSDFDVNRHFYFTENRGDFDLNDNTVNIGGNWYIQDGCDLTWDAGAMLHFNGNSEDQLIRNYNENTIYPDMKFSRSGMKRLYQEDFDINGDFIIDNASVRAEWFDLYVEGDWINTGGSFGHYRTTWFDGADQNIDATDFEDIVFSGTGTKYLDGHINLGGELTIDSLATLDVSPDGGTTSYNITIDEHWNNNVFTVDSTQTGQFIPRQGSVIFVGEWSNIYTGDSIDADGNGRAGKSFYNLVINNASDDYWSRLYPVSQPDDNTVKIGNDLKVENDFTITNGRFITYWNHLHIGGDMKNTGGYLQMNDRYDQPPVLYLEGSGAHQFDPGDPHDVRRVEITKGGQYTLVNNLEMTANNDNTALLVTNGRLDLNHNILSLDSNTGDVTIGASGTLEIDSLAQLQLENDRSITNNGTFRIVGTENGPAVLTAINGNYNFYQEGGTIHAMHYTIENTQGNGIEFNGGSIDATNNFSNGRFSNGAGNAYMTFPQTGIDFGSDITIDEVIFNEGPTYNVSRENNTGTGIITFQNSSGSLSGEAYENDVPGTVDWDYPGTKYWDGEGVDDDWSTAANWIGDVVPATTDKVILDHSNVAGSYTVDISADVEIERISIGESGANTIDVIIDGGNFVLTDNITINSSGSITQTQATDTLKVGGSWSNNGTHSANSSAVLFNPLSGTHTISAGSNDFNDFIIAGTDGEMVLGGDINVNGDLMIESGSLKASNNDIYLLGDWFVGAGHFDGGDGTVYFDKDDGTDQNISGGEFNDVTLRNSSPKILEDLIYLYGDLNIESGAFLNGADHYIYVGDNWYNRAGTDGFTQTGSGTVIFNGSGTTDIGNYGTPSDTEPTVFNNLIFDGNGTKRISNSISVNGNLTNREGSNIYLGAEDNDTIQINGTASGTFTMNGGTFLIYGADNFPQGFNTYSLTDGTVDYYSDNPQNIYGGAAVEYYNLRIRKINVDGVNVTKTASDDLYVQNQIWANDTCTVIDMDGHDLYTEGNLRLASQVNGYPPQIQWGGGRFIHEGGNVTLDEDVIEYNTIIKRGDSWMDLSVDISVTGDVTISDESNLDMNEFQMECTGAGKTFTLASNSRLYSYIADTVSGDTTYAFPIGFATYTIKESSLYYLRGDQDQAILPGVTYGNVYLNDNVTKTVSLFGDLDVEGDFRVNNDGIVLNDQGHDLYLSGYNNDLRNYTPTSTIYFDSDSEQRLFAGGNFDEVYLNNVEFSGGGGTMQLIYESDYYINGDFRIAENDSVYSNDNIIFQGDSMCITGYFEHVANTFTFNGEDQVINPGAGMFHDVTFNKRGEKLFKENGINIDGDITIVGEFVDAPDPDPDYYDTVIVQFDTLVHYIAAEDIVVQSNSTWDTDSADIYFDRGGTQYIPKIELNNIFFANRGTKYLTDTLWANDITIQDNVRFRSSDNSDNPNDIFCYGSWTNNGAANLYENEVYFESRDTDSKTIKTNNDDFFKVFFNQSNTSARTYTLTDNLQVDDELVIGDGATLKTADNNLQLGDNDPNEGTFPDGEEHTVEVGGALEVDAGGGILFDQNDMYPKLTVNGTFKVVGESGNNATLGQLAGGWRRGTEIIIESGGEVHFRYYNAEHLHYNGLVVKDGATIDPTNNFSDGIWNDMYQWDDYTDINDENIVQDTFIYMNIQTDVTGVGTVDNVTFNHPGSPDTLHHFNVYRPESATGTLEFGGTAGGSMAGELYELDEAQDNSGDPYDPANGKIDWPAISVLTWDGSESSDWFTTANWTPAQVPDATTDVIIPLITDGGDNPLITSDGAVCQNISITDGIMGIATGVNDFTIAGSLVMESDAILAIEDQTTVDVTGDWDIASDAIFEPGSSEINFVRTTGSTVITPRNSTFYDLRFSGGGTFYISGNEVSIENDYIQENGDVAPNTDNYTYFIAGNYTKSGGTFSTSPDDGFFEFNGTADQNISGGRFSRLRISNQSATVFIDDSTSVDYTSNNEDNPAFEIAAGGTFEASTGAVLYINGNVDIKSGGTFNDGGETHRFVGRHWIGNGDYVGTGTIRCEGNRQDFHRSHFNNLYFANTPEQNNSWKYIQDTVNVDNDLTVDCYGVLLYDNHVINETSTGTFDVTDAEPQSTRIYVRGENNYPNGFDTYTCDPDAYIFYDAYFDQTVRGDVTYGRLYLRHTSTKTLEGDIDVDGRLELDQEQVILDANNQNINIAGTWHNQDEGTFLPGNGEVVFDGTEDQRIYLGTSGSNDFNTMKIDKDDPLADVRVYYNDITVNEDLWPRSGRFYCYNDYSVTILGDMIAENDGMFMDAGTYILANDNPGATVDLKFNGSEVRNLTLDGQATFRALDALAVSNLFTLEEGTFDGNGQSITLGDNNDVANVSGLYQVGEGGSLNLGNRTTFNILAGGEVEVIGAEGNPATISGRDGNDYYYFNVENGGTISASQYIFEYMNDAGIYVKNGAIIDDANNFSDGTFTNPRSGGICLRIENTQSFINNDSIVNVRFPQNPGNGTKNVAKLVSTLGVLDFYSASGELAGEEYEDDNYNLINWPGVNTVTWLGGDPSGNKDWNIAANWEPSRVPGNNDNVVIPDDVIYFPVFNIDQVDGATDTVKTIENNHTLRITADDGLNSASLVVLEEFENNDIIDFGSDSATLAVQGTFTNNGTFNGAGGVLEFSGNNLSSVNSEINQIWLSLRVDKVSTIQFSEDALFKDIYIKQGKLQYTNNNRTLTSKSDFINKGEVDMAQSKLKLNGIGSFSLEPNNSQFYNLEISGGDYTLNSPQLDVSYLLNIKSGAELLLNSNTLVYGTGTTSGSLAVDGKFTMNQNSELQLRSDADVTITGTGEFEAFGAENNEAIITRNGSGRYSFVVNGGDIRVREYIFEYLDSDGLTIENGSTVDSLNNGKFSYGASGGRYLNFKMDYGASDNDTLLIKNIQFDDGADFNAKRLEATDGIVEFKDAYGLRAGHYYEDDDGSMSEGAVVWSYTKPTLIWEGDVSDRWDQQQNWDPEGLPDVNSIVIINPGISFDPVIDLNLSNDTAYAKKLTINESASLTIEDDKNMVVLEDFTNNGIFDVTSGSVSYMQIGASWANGGTFNHGGSSTVAFTSEANMDINTGGQSFYNLTLNSGEGTGAAIFSTQSSIEIEGSFTLNKGTLRVENSAHTLYVAGDFTNSDSFEHGNGEVVLNGNTQSIDNNSSSFYDITLNGTGSKTLANDMTVVNDLDNQAGLDADAYAITIQGDWLGNGSFNAQTSEVVFNGSSSQEISKSLTFYDLTINNTNSTTAITLGDPITVNGALNLTDGIVGTSSSDLLIMADGSTLGTAGLQSHIDGAFRKIGSTDFVFPLGSGDVYAPLGITALGVSSTFTAEYNASPYNTSSLDVGLNNVSAVEHWELQRSGTATPKVTLYWEDGDYSGIDDIDPLVVAYFETGTGWTNIGQGGSNGTPAAGDITSVEDFATGGFFTIGWEYIDLTWTGSSGTSWTDPANWDDGTETPKATTNIIIPESMPDYPVISADAETFDLNIHNGATLTVQDGQILDVKGNMDIVAGGELILTDAGELYLRGDLTNAGAFTSGNGSTISLNGTTAQSADNLDAYNLMIGGNDVKTLTGTINIDNNLNISGDLDAGTSTITLSGNLDLTGTLDEGTSDVTFNGTAQQLITGNKQVVFYDLTIDNSFATAPQIDVQTNVLVNGALGLNDGVVETSSSGELLTLGSSATSDEGSVDSYISGPMRKDGVADFIFPIGKNERWARLAITDMSGMASGVFEAEYFDDGFGTYGPVSGSIDHVSIEEYWDLDRSSGNAQPKVTLYWEDTAFSVIDNPVTLLVAHYDTDANIWEDMGNSDNNWTGDPGAPGYVTSTVNFDDFSPVAFASSVEDDNPLPVELKNFDVEVTESQDVKANWITLSELNNSHFILERSKDGFIFEQVDSIAGAGNSTSEIRYSTLDVTPHSGVSYYRLIQVDFDGTQSVSEVRSVFIEPSLNFFDVAIYPNPVTNGECYLNLEGLSEAKIQMVIVSSTGHMMVKEMINVTGGEADISQYLSKLASGLYSIIIIKDQQRFIRKLYIN</sequence>
<evidence type="ECO:0000313" key="1">
    <source>
        <dbReference type="EMBL" id="ALO17078.1"/>
    </source>
</evidence>
<dbReference type="STRING" id="1307839.L21SP5_03467"/>
<dbReference type="Proteomes" id="UP000064893">
    <property type="component" value="Chromosome"/>
</dbReference>
<organism evidence="1 2">
    <name type="scientific">Salinivirga cyanobacteriivorans</name>
    <dbReference type="NCBI Taxonomy" id="1307839"/>
    <lineage>
        <taxon>Bacteria</taxon>
        <taxon>Pseudomonadati</taxon>
        <taxon>Bacteroidota</taxon>
        <taxon>Bacteroidia</taxon>
        <taxon>Bacteroidales</taxon>
        <taxon>Salinivirgaceae</taxon>
        <taxon>Salinivirga</taxon>
    </lineage>
</organism>
<keyword evidence="2" id="KW-1185">Reference proteome</keyword>
<dbReference type="PATRIC" id="fig|1307839.3.peg.3721"/>
<name>A0A0S2I412_9BACT</name>
<dbReference type="KEGG" id="blq:L21SP5_03467"/>
<evidence type="ECO:0000313" key="2">
    <source>
        <dbReference type="Proteomes" id="UP000064893"/>
    </source>
</evidence>
<dbReference type="InterPro" id="IPR026444">
    <property type="entry name" value="Secre_tail"/>
</dbReference>
<dbReference type="NCBIfam" id="TIGR04183">
    <property type="entry name" value="Por_Secre_tail"/>
    <property type="match status" value="1"/>
</dbReference>
<proteinExistence type="predicted"/>
<dbReference type="EMBL" id="CP013118">
    <property type="protein sequence ID" value="ALO17078.1"/>
    <property type="molecule type" value="Genomic_DNA"/>
</dbReference>
<dbReference type="OrthoDB" id="1109367at2"/>
<reference evidence="1 2" key="1">
    <citation type="submission" date="2015-11" db="EMBL/GenBank/DDBJ databases">
        <title>Description and complete genome sequence of a novel strain predominating in hypersaline microbial mats and representing a new family of the Bacteriodetes phylum.</title>
        <authorList>
            <person name="Spring S."/>
            <person name="Bunk B."/>
            <person name="Sproer C."/>
            <person name="Klenk H.-P."/>
        </authorList>
    </citation>
    <scope>NUCLEOTIDE SEQUENCE [LARGE SCALE GENOMIC DNA]</scope>
    <source>
        <strain evidence="1 2">L21-Spi-D4</strain>
    </source>
</reference>
<dbReference type="RefSeq" id="WP_057954405.1">
    <property type="nucleotide sequence ID" value="NZ_CP013118.1"/>
</dbReference>
<accession>A0A0S2I412</accession>
<gene>
    <name evidence="1" type="ORF">L21SP5_03467</name>
</gene>
<protein>
    <submittedName>
        <fullName evidence="1">Type V secretory pathway, adhesin AidA</fullName>
    </submittedName>
</protein>